<reference evidence="2 3" key="1">
    <citation type="journal article" date="2015" name="Appl. Microbiol. Biotechnol.">
        <title>The consequence of an additional NADH dehydrogenase paralog on the growth of Gluconobacter oxydans DSM3504.</title>
        <authorList>
            <person name="Kostner D."/>
            <person name="Luchterhand B."/>
            <person name="Junker A."/>
            <person name="Volland S."/>
            <person name="Daniel R."/>
            <person name="Buchs J."/>
            <person name="Liebl W."/>
            <person name="Ehrenreich A."/>
        </authorList>
    </citation>
    <scope>NUCLEOTIDE SEQUENCE [LARGE SCALE GENOMIC DNA]</scope>
    <source>
        <strain evidence="2">DSM 3504</strain>
    </source>
</reference>
<gene>
    <name evidence="2" type="ORF">GLS_c03730</name>
</gene>
<protein>
    <submittedName>
        <fullName evidence="2">Uncharacterized protein</fullName>
    </submittedName>
</protein>
<evidence type="ECO:0000313" key="2">
    <source>
        <dbReference type="EMBL" id="AHK70290.1"/>
    </source>
</evidence>
<dbReference type="EMBL" id="CP004373">
    <property type="protein sequence ID" value="AHK70290.1"/>
    <property type="molecule type" value="Genomic_DNA"/>
</dbReference>
<dbReference type="Proteomes" id="UP000031656">
    <property type="component" value="Chromosome"/>
</dbReference>
<evidence type="ECO:0000256" key="1">
    <source>
        <dbReference type="SAM" id="Phobius"/>
    </source>
</evidence>
<organism evidence="2 3">
    <name type="scientific">Gluconobacter oxydans DSM 3504</name>
    <dbReference type="NCBI Taxonomy" id="1288313"/>
    <lineage>
        <taxon>Bacteria</taxon>
        <taxon>Pseudomonadati</taxon>
        <taxon>Pseudomonadota</taxon>
        <taxon>Alphaproteobacteria</taxon>
        <taxon>Acetobacterales</taxon>
        <taxon>Acetobacteraceae</taxon>
        <taxon>Gluconobacter</taxon>
    </lineage>
</organism>
<evidence type="ECO:0000313" key="3">
    <source>
        <dbReference type="Proteomes" id="UP000031656"/>
    </source>
</evidence>
<feature type="transmembrane region" description="Helical" evidence="1">
    <location>
        <begin position="59"/>
        <end position="77"/>
    </location>
</feature>
<keyword evidence="1" id="KW-1133">Transmembrane helix</keyword>
<name>A0A067Z3Z6_GLUOY</name>
<accession>A0A067Z3Z6</accession>
<dbReference type="HOGENOM" id="CLU_2633089_0_0_5"/>
<dbReference type="AlphaFoldDB" id="A0A067Z3Z6"/>
<sequence>MSRRRAMDADLEQYLEAGVGRLQDDASACPWMNGLEKKVSSAARETEALVSDLMVDQPLFWLLTSFFIGILLGKGLFRKS</sequence>
<keyword evidence="1" id="KW-0812">Transmembrane</keyword>
<proteinExistence type="predicted"/>
<keyword evidence="1" id="KW-0472">Membrane</keyword>
<dbReference type="KEGG" id="goy:GLS_c03730"/>